<gene>
    <name evidence="3" type="ORF">CLF_100873</name>
</gene>
<accession>G7Y4G0</accession>
<name>G7Y4G0_CLOSI</name>
<reference evidence="3" key="1">
    <citation type="journal article" date="2011" name="Genome Biol.">
        <title>The draft genome of the carcinogenic human liver fluke Clonorchis sinensis.</title>
        <authorList>
            <person name="Wang X."/>
            <person name="Chen W."/>
            <person name="Huang Y."/>
            <person name="Sun J."/>
            <person name="Men J."/>
            <person name="Liu H."/>
            <person name="Luo F."/>
            <person name="Guo L."/>
            <person name="Lv X."/>
            <person name="Deng C."/>
            <person name="Zhou C."/>
            <person name="Fan Y."/>
            <person name="Li X."/>
            <person name="Huang L."/>
            <person name="Hu Y."/>
            <person name="Liang C."/>
            <person name="Hu X."/>
            <person name="Xu J."/>
            <person name="Yu X."/>
        </authorList>
    </citation>
    <scope>NUCLEOTIDE SEQUENCE [LARGE SCALE GENOMIC DNA]</scope>
    <source>
        <strain evidence="3">Henan</strain>
    </source>
</reference>
<evidence type="ECO:0000313" key="3">
    <source>
        <dbReference type="EMBL" id="GAA47846.1"/>
    </source>
</evidence>
<protein>
    <submittedName>
        <fullName evidence="3">Uncharacterized protein</fullName>
    </submittedName>
</protein>
<sequence length="685" mass="78551">MDRSGLVSDNSVQKNALLYSVQNNFKSYLKKETVLGCNDGHIESRFRREQRAFEMASATKRLRQFRNRSHFSRDAKRMYEKTYYSHAPSVVSTVTLVIVGMGKRLRAFSPLLCLDGLTHPGICQTRQNEHTSSRNPSVKTHQNEKPAIDENIDPSYRFEQTSNDGNEPRRPGGWNPRITFDRFITRKDIREFSEHCLLKLGKTYAQLVNESGLRGERADPNTTGTMKDHSRLFDMCMDTYFRFEGRSLGPEEAYSHISIVVHFSDRWTDPRVILDKMSDRRQGTLCRKVIWSRDHGPIRYAHRLRKLNMTFQRSLGLDQYEETGSNHHRAIMGNAAMTEMDNMLDNTIDWKKVEELETTIWMAQTDPKCPAFVRKYIFFIELERAKIHNSSLFFLLVKNSVKSYKNILLQALARCKQKADTLKKEANEFYGQTEGMLSSAQIRLNNQTAGHMFRSAFHTVTIAGNAVPGDRVEDGESEHPRDSKIQGTLCLRFFIVSFAVFVYTASNAFDFTALYFIKRIAYGYMGTDRIVNAPWQKLAHFRLLMADTSQEVNLVEKMIQNAEVFIPVEDAQQQRQQKKHSLLTTPNLVRESYRINIMLNDAADFTSDNSDCGLIKCEAQIIGPNCSVVEKPTQVFKLGPATAMKPDPAIGRRIGGLPVQYQDELRLAESVNPTANDISVYARYR</sequence>
<dbReference type="AlphaFoldDB" id="G7Y4G0"/>
<dbReference type="EMBL" id="DF142857">
    <property type="protein sequence ID" value="GAA47846.1"/>
    <property type="molecule type" value="Genomic_DNA"/>
</dbReference>
<organism evidence="3 4">
    <name type="scientific">Clonorchis sinensis</name>
    <name type="common">Chinese liver fluke</name>
    <dbReference type="NCBI Taxonomy" id="79923"/>
    <lineage>
        <taxon>Eukaryota</taxon>
        <taxon>Metazoa</taxon>
        <taxon>Spiralia</taxon>
        <taxon>Lophotrochozoa</taxon>
        <taxon>Platyhelminthes</taxon>
        <taxon>Trematoda</taxon>
        <taxon>Digenea</taxon>
        <taxon>Opisthorchiida</taxon>
        <taxon>Opisthorchiata</taxon>
        <taxon>Opisthorchiidae</taxon>
        <taxon>Clonorchis</taxon>
    </lineage>
</organism>
<feature type="region of interest" description="Disordered" evidence="1">
    <location>
        <begin position="125"/>
        <end position="174"/>
    </location>
</feature>
<evidence type="ECO:0000256" key="1">
    <source>
        <dbReference type="SAM" id="MobiDB-lite"/>
    </source>
</evidence>
<keyword evidence="4" id="KW-1185">Reference proteome</keyword>
<keyword evidence="2" id="KW-0812">Transmembrane</keyword>
<dbReference type="Proteomes" id="UP000008909">
    <property type="component" value="Unassembled WGS sequence"/>
</dbReference>
<keyword evidence="2" id="KW-1133">Transmembrane helix</keyword>
<feature type="transmembrane region" description="Helical" evidence="2">
    <location>
        <begin position="493"/>
        <end position="517"/>
    </location>
</feature>
<proteinExistence type="predicted"/>
<evidence type="ECO:0000313" key="4">
    <source>
        <dbReference type="Proteomes" id="UP000008909"/>
    </source>
</evidence>
<reference key="2">
    <citation type="submission" date="2011-10" db="EMBL/GenBank/DDBJ databases">
        <title>The genome and transcriptome sequence of Clonorchis sinensis provide insights into the carcinogenic liver fluke.</title>
        <authorList>
            <person name="Wang X."/>
            <person name="Huang Y."/>
            <person name="Chen W."/>
            <person name="Liu H."/>
            <person name="Guo L."/>
            <person name="Chen Y."/>
            <person name="Luo F."/>
            <person name="Zhou W."/>
            <person name="Sun J."/>
            <person name="Mao Q."/>
            <person name="Liang P."/>
            <person name="Zhou C."/>
            <person name="Tian Y."/>
            <person name="Men J."/>
            <person name="Lv X."/>
            <person name="Huang L."/>
            <person name="Zhou J."/>
            <person name="Hu Y."/>
            <person name="Li R."/>
            <person name="Zhang F."/>
            <person name="Lei H."/>
            <person name="Li X."/>
            <person name="Hu X."/>
            <person name="Liang C."/>
            <person name="Xu J."/>
            <person name="Wu Z."/>
            <person name="Yu X."/>
        </authorList>
    </citation>
    <scope>NUCLEOTIDE SEQUENCE</scope>
    <source>
        <strain>Henan</strain>
    </source>
</reference>
<evidence type="ECO:0000256" key="2">
    <source>
        <dbReference type="SAM" id="Phobius"/>
    </source>
</evidence>
<keyword evidence="2" id="KW-0472">Membrane</keyword>